<evidence type="ECO:0000256" key="5">
    <source>
        <dbReference type="ARBA" id="ARBA00023136"/>
    </source>
</evidence>
<comment type="similarity">
    <text evidence="7 10">Belongs to the fluoride channel Fluc/FEX (TC 1.A.43) family.</text>
</comment>
<dbReference type="EMBL" id="FQZG01000030">
    <property type="protein sequence ID" value="SHJ17207.1"/>
    <property type="molecule type" value="Genomic_DNA"/>
</dbReference>
<keyword evidence="2 10" id="KW-1003">Cell membrane</keyword>
<evidence type="ECO:0000256" key="1">
    <source>
        <dbReference type="ARBA" id="ARBA00004651"/>
    </source>
</evidence>
<dbReference type="Proteomes" id="UP000184512">
    <property type="component" value="Unassembled WGS sequence"/>
</dbReference>
<evidence type="ECO:0000256" key="2">
    <source>
        <dbReference type="ARBA" id="ARBA00022475"/>
    </source>
</evidence>
<dbReference type="GO" id="GO:0005886">
    <property type="term" value="C:plasma membrane"/>
    <property type="evidence" value="ECO:0007669"/>
    <property type="project" value="UniProtKB-SubCell"/>
</dbReference>
<feature type="transmembrane region" description="Helical" evidence="10">
    <location>
        <begin position="44"/>
        <end position="62"/>
    </location>
</feature>
<dbReference type="STRING" id="1123357.SAMN02745244_01878"/>
<dbReference type="Pfam" id="PF02537">
    <property type="entry name" value="CRCB"/>
    <property type="match status" value="1"/>
</dbReference>
<keyword evidence="6" id="KW-0406">Ion transport</keyword>
<protein>
    <recommendedName>
        <fullName evidence="10">Fluoride-specific ion channel</fullName>
    </recommendedName>
</protein>
<evidence type="ECO:0000313" key="12">
    <source>
        <dbReference type="Proteomes" id="UP000184512"/>
    </source>
</evidence>
<keyword evidence="3 10" id="KW-0812">Transmembrane</keyword>
<reference evidence="11 12" key="1">
    <citation type="submission" date="2016-11" db="EMBL/GenBank/DDBJ databases">
        <authorList>
            <person name="Jaros S."/>
            <person name="Januszkiewicz K."/>
            <person name="Wedrychowicz H."/>
        </authorList>
    </citation>
    <scope>NUCLEOTIDE SEQUENCE [LARGE SCALE GENOMIC DNA]</scope>
    <source>
        <strain evidence="11 12">DSM 12906</strain>
    </source>
</reference>
<comment type="subcellular location">
    <subcellularLocation>
        <location evidence="1">Cell membrane</location>
        <topology evidence="1">Multi-pass membrane protein</topology>
    </subcellularLocation>
</comment>
<dbReference type="InterPro" id="IPR003691">
    <property type="entry name" value="FluC"/>
</dbReference>
<keyword evidence="12" id="KW-1185">Reference proteome</keyword>
<evidence type="ECO:0000256" key="9">
    <source>
        <dbReference type="ARBA" id="ARBA00049940"/>
    </source>
</evidence>
<evidence type="ECO:0000313" key="11">
    <source>
        <dbReference type="EMBL" id="SHJ17207.1"/>
    </source>
</evidence>
<evidence type="ECO:0000256" key="3">
    <source>
        <dbReference type="ARBA" id="ARBA00022692"/>
    </source>
</evidence>
<comment type="function">
    <text evidence="9">Fluoride-specific ion channel. Important for reducing fluoride concentration in the cell, thus reducing its toxicity.</text>
</comment>
<keyword evidence="6" id="KW-0407">Ion channel</keyword>
<feature type="transmembrane region" description="Helical" evidence="10">
    <location>
        <begin position="74"/>
        <end position="93"/>
    </location>
</feature>
<feature type="transmembrane region" description="Helical" evidence="10">
    <location>
        <begin position="15"/>
        <end position="32"/>
    </location>
</feature>
<accession>A0A1M6H4M4</accession>
<evidence type="ECO:0000256" key="6">
    <source>
        <dbReference type="ARBA" id="ARBA00023303"/>
    </source>
</evidence>
<keyword evidence="4 10" id="KW-1133">Transmembrane helix</keyword>
<comment type="catalytic activity">
    <reaction evidence="8">
        <text>fluoride(in) = fluoride(out)</text>
        <dbReference type="Rhea" id="RHEA:76159"/>
        <dbReference type="ChEBI" id="CHEBI:17051"/>
    </reaction>
    <physiologicalReaction direction="left-to-right" evidence="8">
        <dbReference type="Rhea" id="RHEA:76160"/>
    </physiologicalReaction>
</comment>
<name>A0A1M6H4M4_9ACTN</name>
<organism evidence="11 12">
    <name type="scientific">Tessaracoccus bendigoensis DSM 12906</name>
    <dbReference type="NCBI Taxonomy" id="1123357"/>
    <lineage>
        <taxon>Bacteria</taxon>
        <taxon>Bacillati</taxon>
        <taxon>Actinomycetota</taxon>
        <taxon>Actinomycetes</taxon>
        <taxon>Propionibacteriales</taxon>
        <taxon>Propionibacteriaceae</taxon>
        <taxon>Tessaracoccus</taxon>
    </lineage>
</organism>
<sequence length="128" mass="13361">MGFPAPSGFLGAMKFWMRLSAVVVGGVLGAALRFGLLHRIGDEVVALGAVNAIGCFLIGVASGLMGPYASTARLFLFFGALGAFTSWVSLWQGVVPADILIAFIETFVGAIFVGLGHLGGMKLRRVED</sequence>
<keyword evidence="6" id="KW-0813">Transport</keyword>
<proteinExistence type="inferred from homology"/>
<dbReference type="AlphaFoldDB" id="A0A1M6H4M4"/>
<evidence type="ECO:0000256" key="8">
    <source>
        <dbReference type="ARBA" id="ARBA00035585"/>
    </source>
</evidence>
<evidence type="ECO:0000256" key="10">
    <source>
        <dbReference type="RuleBase" id="RU004340"/>
    </source>
</evidence>
<keyword evidence="5 10" id="KW-0472">Membrane</keyword>
<dbReference type="GO" id="GO:0034220">
    <property type="term" value="P:monoatomic ion transmembrane transport"/>
    <property type="evidence" value="ECO:0007669"/>
    <property type="project" value="UniProtKB-KW"/>
</dbReference>
<gene>
    <name evidence="11" type="ORF">SAMN02745244_01878</name>
</gene>
<evidence type="ECO:0000256" key="7">
    <source>
        <dbReference type="ARBA" id="ARBA00035120"/>
    </source>
</evidence>
<evidence type="ECO:0000256" key="4">
    <source>
        <dbReference type="ARBA" id="ARBA00022989"/>
    </source>
</evidence>
<feature type="transmembrane region" description="Helical" evidence="10">
    <location>
        <begin position="99"/>
        <end position="118"/>
    </location>
</feature>